<sequence length="63" mass="7249">MQTFGLCLQGVSWHAYQERGHLERANWRLCAVRQNGRSFQSFQGHAGSRRTLLSLSNICCKRP</sequence>
<reference evidence="1" key="1">
    <citation type="submission" date="2014-09" db="EMBL/GenBank/DDBJ databases">
        <authorList>
            <person name="Magalhaes I.L.F."/>
            <person name="Oliveira U."/>
            <person name="Santos F.R."/>
            <person name="Vidigal T.H.D.A."/>
            <person name="Brescovit A.D."/>
            <person name="Santos A.J."/>
        </authorList>
    </citation>
    <scope>NUCLEOTIDE SEQUENCE</scope>
    <source>
        <tissue evidence="1">Shoot tissue taken approximately 20 cm above the soil surface</tissue>
    </source>
</reference>
<name>A0A0A9CZY6_ARUDO</name>
<evidence type="ECO:0000313" key="1">
    <source>
        <dbReference type="EMBL" id="JAD81096.1"/>
    </source>
</evidence>
<proteinExistence type="predicted"/>
<accession>A0A0A9CZY6</accession>
<organism evidence="1">
    <name type="scientific">Arundo donax</name>
    <name type="common">Giant reed</name>
    <name type="synonym">Donax arundinaceus</name>
    <dbReference type="NCBI Taxonomy" id="35708"/>
    <lineage>
        <taxon>Eukaryota</taxon>
        <taxon>Viridiplantae</taxon>
        <taxon>Streptophyta</taxon>
        <taxon>Embryophyta</taxon>
        <taxon>Tracheophyta</taxon>
        <taxon>Spermatophyta</taxon>
        <taxon>Magnoliopsida</taxon>
        <taxon>Liliopsida</taxon>
        <taxon>Poales</taxon>
        <taxon>Poaceae</taxon>
        <taxon>PACMAD clade</taxon>
        <taxon>Arundinoideae</taxon>
        <taxon>Arundineae</taxon>
        <taxon>Arundo</taxon>
    </lineage>
</organism>
<reference evidence="1" key="2">
    <citation type="journal article" date="2015" name="Data Brief">
        <title>Shoot transcriptome of the giant reed, Arundo donax.</title>
        <authorList>
            <person name="Barrero R.A."/>
            <person name="Guerrero F.D."/>
            <person name="Moolhuijzen P."/>
            <person name="Goolsby J.A."/>
            <person name="Tidwell J."/>
            <person name="Bellgard S.E."/>
            <person name="Bellgard M.I."/>
        </authorList>
    </citation>
    <scope>NUCLEOTIDE SEQUENCE</scope>
    <source>
        <tissue evidence="1">Shoot tissue taken approximately 20 cm above the soil surface</tissue>
    </source>
</reference>
<protein>
    <submittedName>
        <fullName evidence="1">Uncharacterized protein</fullName>
    </submittedName>
</protein>
<dbReference type="AlphaFoldDB" id="A0A0A9CZY6"/>
<dbReference type="EMBL" id="GBRH01216799">
    <property type="protein sequence ID" value="JAD81096.1"/>
    <property type="molecule type" value="Transcribed_RNA"/>
</dbReference>